<protein>
    <submittedName>
        <fullName evidence="1">Uncharacterized protein</fullName>
    </submittedName>
</protein>
<reference evidence="1" key="2">
    <citation type="journal article" date="2015" name="Data Brief">
        <title>Shoot transcriptome of the giant reed, Arundo donax.</title>
        <authorList>
            <person name="Barrero R.A."/>
            <person name="Guerrero F.D."/>
            <person name="Moolhuijzen P."/>
            <person name="Goolsby J.A."/>
            <person name="Tidwell J."/>
            <person name="Bellgard S.E."/>
            <person name="Bellgard M.I."/>
        </authorList>
    </citation>
    <scope>NUCLEOTIDE SEQUENCE</scope>
    <source>
        <tissue evidence="1">Shoot tissue taken approximately 20 cm above the soil surface</tissue>
    </source>
</reference>
<dbReference type="AlphaFoldDB" id="A0A0A9A3M8"/>
<sequence length="24" mass="2841">MPSSRCDMMRMRDCDGDILVMCQF</sequence>
<accession>A0A0A9A3M8</accession>
<organism evidence="1">
    <name type="scientific">Arundo donax</name>
    <name type="common">Giant reed</name>
    <name type="synonym">Donax arundinaceus</name>
    <dbReference type="NCBI Taxonomy" id="35708"/>
    <lineage>
        <taxon>Eukaryota</taxon>
        <taxon>Viridiplantae</taxon>
        <taxon>Streptophyta</taxon>
        <taxon>Embryophyta</taxon>
        <taxon>Tracheophyta</taxon>
        <taxon>Spermatophyta</taxon>
        <taxon>Magnoliopsida</taxon>
        <taxon>Liliopsida</taxon>
        <taxon>Poales</taxon>
        <taxon>Poaceae</taxon>
        <taxon>PACMAD clade</taxon>
        <taxon>Arundinoideae</taxon>
        <taxon>Arundineae</taxon>
        <taxon>Arundo</taxon>
    </lineage>
</organism>
<name>A0A0A9A3M8_ARUDO</name>
<proteinExistence type="predicted"/>
<evidence type="ECO:0000313" key="1">
    <source>
        <dbReference type="EMBL" id="JAD43590.1"/>
    </source>
</evidence>
<reference evidence="1" key="1">
    <citation type="submission" date="2014-09" db="EMBL/GenBank/DDBJ databases">
        <authorList>
            <person name="Magalhaes I.L.F."/>
            <person name="Oliveira U."/>
            <person name="Santos F.R."/>
            <person name="Vidigal T.H.D.A."/>
            <person name="Brescovit A.D."/>
            <person name="Santos A.J."/>
        </authorList>
    </citation>
    <scope>NUCLEOTIDE SEQUENCE</scope>
    <source>
        <tissue evidence="1">Shoot tissue taken approximately 20 cm above the soil surface</tissue>
    </source>
</reference>
<dbReference type="EMBL" id="GBRH01254305">
    <property type="protein sequence ID" value="JAD43590.1"/>
    <property type="molecule type" value="Transcribed_RNA"/>
</dbReference>